<dbReference type="EMBL" id="CP024968">
    <property type="protein sequence ID" value="ATZ20582.1"/>
    <property type="molecule type" value="Genomic_DNA"/>
</dbReference>
<dbReference type="PANTHER" id="PTHR16301">
    <property type="entry name" value="IMPACT-RELATED"/>
    <property type="match status" value="1"/>
</dbReference>
<evidence type="ECO:0000313" key="3">
    <source>
        <dbReference type="EMBL" id="ATZ20582.1"/>
    </source>
</evidence>
<comment type="similarity">
    <text evidence="1">Belongs to the IMPACT family.</text>
</comment>
<dbReference type="Proteomes" id="UP000232221">
    <property type="component" value="Chromosome"/>
</dbReference>
<evidence type="ECO:0000259" key="2">
    <source>
        <dbReference type="Pfam" id="PF01205"/>
    </source>
</evidence>
<dbReference type="InterPro" id="IPR023582">
    <property type="entry name" value="Impact"/>
</dbReference>
<sequence>MKTIKSKKVYSETIEIKKSKFICTTAQVNSKEELDQFLSDFSLNDARHNCYAYKIGTKVVFGGYNDDGEPKGTAGKPIFNVIEKNDLTNICILVTRYFGGVKLGAGPLARAYTSSAASIVKNAEFETIKEINNLSISFKINNIKEIETFLNKK</sequence>
<feature type="domain" description="Impact N-terminal" evidence="2">
    <location>
        <begin position="17"/>
        <end position="119"/>
    </location>
</feature>
<evidence type="ECO:0000313" key="4">
    <source>
        <dbReference type="Proteomes" id="UP000232221"/>
    </source>
</evidence>
<dbReference type="KEGG" id="mcol:MCOLE_v1c00670"/>
<protein>
    <recommendedName>
        <fullName evidence="2">Impact N-terminal domain-containing protein</fullName>
    </recommendedName>
</protein>
<dbReference type="Pfam" id="PF01205">
    <property type="entry name" value="Impact_N"/>
    <property type="match status" value="1"/>
</dbReference>
<dbReference type="AlphaFoldDB" id="A0A2K8P1E8"/>
<name>A0A2K8P1E8_9MOLU</name>
<dbReference type="SUPFAM" id="SSF54211">
    <property type="entry name" value="Ribosomal protein S5 domain 2-like"/>
    <property type="match status" value="1"/>
</dbReference>
<accession>A0A2K8P1E8</accession>
<dbReference type="GO" id="GO:0006446">
    <property type="term" value="P:regulation of translational initiation"/>
    <property type="evidence" value="ECO:0007669"/>
    <property type="project" value="TreeGrafter"/>
</dbReference>
<evidence type="ECO:0000256" key="1">
    <source>
        <dbReference type="ARBA" id="ARBA00007665"/>
    </source>
</evidence>
<gene>
    <name evidence="3" type="ORF">MCOLE_v1c00670</name>
</gene>
<organism evidence="3 4">
    <name type="scientific">Mesoplasma coleopterae</name>
    <dbReference type="NCBI Taxonomy" id="324078"/>
    <lineage>
        <taxon>Bacteria</taxon>
        <taxon>Bacillati</taxon>
        <taxon>Mycoplasmatota</taxon>
        <taxon>Mollicutes</taxon>
        <taxon>Entomoplasmatales</taxon>
        <taxon>Entomoplasmataceae</taxon>
        <taxon>Mesoplasma</taxon>
    </lineage>
</organism>
<proteinExistence type="inferred from homology"/>
<dbReference type="RefSeq" id="WP_167373844.1">
    <property type="nucleotide sequence ID" value="NZ_CP024968.1"/>
</dbReference>
<dbReference type="InterPro" id="IPR020568">
    <property type="entry name" value="Ribosomal_Su5_D2-typ_SF"/>
</dbReference>
<dbReference type="InterPro" id="IPR001498">
    <property type="entry name" value="Impact_N"/>
</dbReference>
<dbReference type="InterPro" id="IPR036956">
    <property type="entry name" value="Impact_N_sf"/>
</dbReference>
<dbReference type="PANTHER" id="PTHR16301:SF20">
    <property type="entry name" value="IMPACT FAMILY MEMBER YIGZ"/>
    <property type="match status" value="1"/>
</dbReference>
<keyword evidence="4" id="KW-1185">Reference proteome</keyword>
<reference evidence="3 4" key="1">
    <citation type="submission" date="2017-11" db="EMBL/GenBank/DDBJ databases">
        <title>Genome sequence of Mesoplasma coleopterae BARC 779 (ATCC 49583).</title>
        <authorList>
            <person name="Lo W.-S."/>
            <person name="Kuo C.-H."/>
        </authorList>
    </citation>
    <scope>NUCLEOTIDE SEQUENCE [LARGE SCALE GENOMIC DNA]</scope>
    <source>
        <strain evidence="3 4">BARC 779</strain>
    </source>
</reference>
<dbReference type="Gene3D" id="3.30.230.30">
    <property type="entry name" value="Impact, N-terminal domain"/>
    <property type="match status" value="1"/>
</dbReference>
<dbReference type="GO" id="GO:0005737">
    <property type="term" value="C:cytoplasm"/>
    <property type="evidence" value="ECO:0007669"/>
    <property type="project" value="TreeGrafter"/>
</dbReference>